<comment type="caution">
    <text evidence="1">The sequence shown here is derived from an EMBL/GenBank/DDBJ whole genome shotgun (WGS) entry which is preliminary data.</text>
</comment>
<evidence type="ECO:0008006" key="3">
    <source>
        <dbReference type="Google" id="ProtNLM"/>
    </source>
</evidence>
<name>A0ABQ5HEC6_9ASTR</name>
<dbReference type="Proteomes" id="UP001151760">
    <property type="component" value="Unassembled WGS sequence"/>
</dbReference>
<reference evidence="1" key="2">
    <citation type="submission" date="2022-01" db="EMBL/GenBank/DDBJ databases">
        <authorList>
            <person name="Yamashiro T."/>
            <person name="Shiraishi A."/>
            <person name="Satake H."/>
            <person name="Nakayama K."/>
        </authorList>
    </citation>
    <scope>NUCLEOTIDE SEQUENCE</scope>
</reference>
<proteinExistence type="predicted"/>
<protein>
    <recommendedName>
        <fullName evidence="3">40S ribosomal protein S15</fullName>
    </recommendedName>
</protein>
<evidence type="ECO:0000313" key="1">
    <source>
        <dbReference type="EMBL" id="GJT86229.1"/>
    </source>
</evidence>
<dbReference type="EMBL" id="BQNB010019527">
    <property type="protein sequence ID" value="GJT86229.1"/>
    <property type="molecule type" value="Genomic_DNA"/>
</dbReference>
<sequence length="142" mass="16529">MAQVRNSHLNTTQEFIRFKEACFIHKGLKKRWKPMTNASLKKLKTGDVDVDIEALLHGVPMKSYSRGMLKVPRHICFLKHNKMRPHSKKVGTQKKRLGNEKSWRQFSGLIIHKYVDKKNPLFINLIERMLISSGEFLSRTVG</sequence>
<evidence type="ECO:0000313" key="2">
    <source>
        <dbReference type="Proteomes" id="UP001151760"/>
    </source>
</evidence>
<reference evidence="1" key="1">
    <citation type="journal article" date="2022" name="Int. J. Mol. Sci.">
        <title>Draft Genome of Tanacetum Coccineum: Genomic Comparison of Closely Related Tanacetum-Family Plants.</title>
        <authorList>
            <person name="Yamashiro T."/>
            <person name="Shiraishi A."/>
            <person name="Nakayama K."/>
            <person name="Satake H."/>
        </authorList>
    </citation>
    <scope>NUCLEOTIDE SEQUENCE</scope>
</reference>
<gene>
    <name evidence="1" type="ORF">Tco_1067946</name>
</gene>
<accession>A0ABQ5HEC6</accession>
<keyword evidence="2" id="KW-1185">Reference proteome</keyword>
<organism evidence="1 2">
    <name type="scientific">Tanacetum coccineum</name>
    <dbReference type="NCBI Taxonomy" id="301880"/>
    <lineage>
        <taxon>Eukaryota</taxon>
        <taxon>Viridiplantae</taxon>
        <taxon>Streptophyta</taxon>
        <taxon>Embryophyta</taxon>
        <taxon>Tracheophyta</taxon>
        <taxon>Spermatophyta</taxon>
        <taxon>Magnoliopsida</taxon>
        <taxon>eudicotyledons</taxon>
        <taxon>Gunneridae</taxon>
        <taxon>Pentapetalae</taxon>
        <taxon>asterids</taxon>
        <taxon>campanulids</taxon>
        <taxon>Asterales</taxon>
        <taxon>Asteraceae</taxon>
        <taxon>Asteroideae</taxon>
        <taxon>Anthemideae</taxon>
        <taxon>Anthemidinae</taxon>
        <taxon>Tanacetum</taxon>
    </lineage>
</organism>